<dbReference type="GeneID" id="98052606"/>
<evidence type="ECO:0000259" key="4">
    <source>
        <dbReference type="SMART" id="SM00866"/>
    </source>
</evidence>
<dbReference type="PRINTS" id="PR00035">
    <property type="entry name" value="HTHGNTR"/>
</dbReference>
<reference evidence="5 6" key="1">
    <citation type="submission" date="2020-07" db="EMBL/GenBank/DDBJ databases">
        <title>Sequencing the genomes of 1000 actinobacteria strains.</title>
        <authorList>
            <person name="Klenk H.-P."/>
        </authorList>
    </citation>
    <scope>NUCLEOTIDE SEQUENCE [LARGE SCALE GENOMIC DNA]</scope>
    <source>
        <strain evidence="5 6">DSM 44749</strain>
    </source>
</reference>
<dbReference type="Pfam" id="PF07702">
    <property type="entry name" value="UTRA"/>
    <property type="match status" value="1"/>
</dbReference>
<dbReference type="AlphaFoldDB" id="A0A852W1P8"/>
<dbReference type="InterPro" id="IPR028978">
    <property type="entry name" value="Chorismate_lyase_/UTRA_dom_sf"/>
</dbReference>
<dbReference type="EMBL" id="JACCCZ010000001">
    <property type="protein sequence ID" value="NYG02569.1"/>
    <property type="molecule type" value="Genomic_DNA"/>
</dbReference>
<dbReference type="RefSeq" id="WP_312888640.1">
    <property type="nucleotide sequence ID" value="NZ_BAAAJZ010000003.1"/>
</dbReference>
<gene>
    <name evidence="5" type="ORF">HDA37_002854</name>
</gene>
<protein>
    <submittedName>
        <fullName evidence="5">GntR family transcriptional regulator</fullName>
    </submittedName>
</protein>
<dbReference type="Gene3D" id="3.40.1410.10">
    <property type="entry name" value="Chorismate lyase-like"/>
    <property type="match status" value="1"/>
</dbReference>
<dbReference type="GO" id="GO:0003677">
    <property type="term" value="F:DNA binding"/>
    <property type="evidence" value="ECO:0007669"/>
    <property type="project" value="UniProtKB-KW"/>
</dbReference>
<accession>A0A852W1P8</accession>
<keyword evidence="6" id="KW-1185">Reference proteome</keyword>
<evidence type="ECO:0000313" key="6">
    <source>
        <dbReference type="Proteomes" id="UP000549695"/>
    </source>
</evidence>
<dbReference type="InterPro" id="IPR000524">
    <property type="entry name" value="Tscrpt_reg_HTH_GntR"/>
</dbReference>
<evidence type="ECO:0000256" key="3">
    <source>
        <dbReference type="ARBA" id="ARBA00023163"/>
    </source>
</evidence>
<keyword evidence="3" id="KW-0804">Transcription</keyword>
<dbReference type="Gene3D" id="1.10.10.10">
    <property type="entry name" value="Winged helix-like DNA-binding domain superfamily/Winged helix DNA-binding domain"/>
    <property type="match status" value="1"/>
</dbReference>
<evidence type="ECO:0000256" key="1">
    <source>
        <dbReference type="ARBA" id="ARBA00023015"/>
    </source>
</evidence>
<dbReference type="PANTHER" id="PTHR44846">
    <property type="entry name" value="MANNOSYL-D-GLYCERATE TRANSPORT/METABOLISM SYSTEM REPRESSOR MNGR-RELATED"/>
    <property type="match status" value="1"/>
</dbReference>
<feature type="domain" description="UbiC transcription regulator-associated" evidence="4">
    <location>
        <begin position="105"/>
        <end position="243"/>
    </location>
</feature>
<dbReference type="InterPro" id="IPR050679">
    <property type="entry name" value="Bact_HTH_transcr_reg"/>
</dbReference>
<dbReference type="SUPFAM" id="SSF46785">
    <property type="entry name" value="Winged helix' DNA-binding domain"/>
    <property type="match status" value="1"/>
</dbReference>
<comment type="caution">
    <text evidence="5">The sequence shown here is derived from an EMBL/GenBank/DDBJ whole genome shotgun (WGS) entry which is preliminary data.</text>
</comment>
<proteinExistence type="predicted"/>
<name>A0A852W1P8_PSEA5</name>
<dbReference type="PANTHER" id="PTHR44846:SF17">
    <property type="entry name" value="GNTR-FAMILY TRANSCRIPTIONAL REGULATOR"/>
    <property type="match status" value="1"/>
</dbReference>
<organism evidence="5 6">
    <name type="scientific">Pseudonocardia alni</name>
    <name type="common">Amycolata alni</name>
    <dbReference type="NCBI Taxonomy" id="33907"/>
    <lineage>
        <taxon>Bacteria</taxon>
        <taxon>Bacillati</taxon>
        <taxon>Actinomycetota</taxon>
        <taxon>Actinomycetes</taxon>
        <taxon>Pseudonocardiales</taxon>
        <taxon>Pseudonocardiaceae</taxon>
        <taxon>Pseudonocardia</taxon>
    </lineage>
</organism>
<dbReference type="Proteomes" id="UP000549695">
    <property type="component" value="Unassembled WGS sequence"/>
</dbReference>
<keyword evidence="1" id="KW-0805">Transcription regulation</keyword>
<keyword evidence="2" id="KW-0238">DNA-binding</keyword>
<evidence type="ECO:0000313" key="5">
    <source>
        <dbReference type="EMBL" id="NYG02569.1"/>
    </source>
</evidence>
<dbReference type="GO" id="GO:0045892">
    <property type="term" value="P:negative regulation of DNA-templated transcription"/>
    <property type="evidence" value="ECO:0007669"/>
    <property type="project" value="TreeGrafter"/>
</dbReference>
<dbReference type="InterPro" id="IPR036388">
    <property type="entry name" value="WH-like_DNA-bd_sf"/>
</dbReference>
<dbReference type="InterPro" id="IPR011663">
    <property type="entry name" value="UTRA"/>
</dbReference>
<dbReference type="SMART" id="SM00866">
    <property type="entry name" value="UTRA"/>
    <property type="match status" value="1"/>
</dbReference>
<evidence type="ECO:0000256" key="2">
    <source>
        <dbReference type="ARBA" id="ARBA00023125"/>
    </source>
</evidence>
<dbReference type="InterPro" id="IPR036390">
    <property type="entry name" value="WH_DNA-bd_sf"/>
</dbReference>
<sequence>MSDTETDAPGPAVIRREPGRLLWEQLLDDLRRRLDVDAFTDGFPGELALVEEYGVSRHTVRQAVKVLRDEGRVVGTRGRPSRQAEPVEIAQRLGALYSLHESVRAMGLEQQSVVRALDIRADGVIAARLGLEESTPLVHLERLRFAGGDPLALDRVWLPHDLAAPLLTADFTTGALYERYAELCGVVLTGGEETIQPILPTPAEHRLLGGSPSTAAFSVRRLGCAKGRPVEWRQTLVRGDRFVLRADFSTKDGYQLDLLGSPDRKDPRR</sequence>
<dbReference type="SUPFAM" id="SSF64288">
    <property type="entry name" value="Chorismate lyase-like"/>
    <property type="match status" value="1"/>
</dbReference>
<dbReference type="GO" id="GO:0003700">
    <property type="term" value="F:DNA-binding transcription factor activity"/>
    <property type="evidence" value="ECO:0007669"/>
    <property type="project" value="InterPro"/>
</dbReference>